<comment type="caution">
    <text evidence="2">The sequence shown here is derived from an EMBL/GenBank/DDBJ whole genome shotgun (WGS) entry which is preliminary data.</text>
</comment>
<dbReference type="PROSITE" id="PS51257">
    <property type="entry name" value="PROKAR_LIPOPROTEIN"/>
    <property type="match status" value="1"/>
</dbReference>
<sequence>MRKFATKSILALALCGLTLSSCIGSFGLTNSVLNWNKGLSSSKFINELVFIVISPAYAICSMADLFVLNAVEFWTGEKLVAHVGETKEVMGQDGKLYAIKTLKNGYEITAPDGEVSYLVYNKKQKSWNYQDKGALKELFRFNEDGTIQATLPDGRKMNVTPDQAGLTQVRMAVGGGVYYASR</sequence>
<dbReference type="EMBL" id="JBBNFP010000004">
    <property type="protein sequence ID" value="MEQ2485845.1"/>
    <property type="molecule type" value="Genomic_DNA"/>
</dbReference>
<evidence type="ECO:0000313" key="2">
    <source>
        <dbReference type="EMBL" id="MEQ2485845.1"/>
    </source>
</evidence>
<keyword evidence="3" id="KW-1185">Reference proteome</keyword>
<keyword evidence="1" id="KW-0472">Membrane</keyword>
<dbReference type="Gene3D" id="2.60.450.20">
    <property type="match status" value="1"/>
</dbReference>
<evidence type="ECO:0000313" key="3">
    <source>
        <dbReference type="Proteomes" id="UP001487296"/>
    </source>
</evidence>
<reference evidence="2 3" key="1">
    <citation type="submission" date="2024-04" db="EMBL/GenBank/DDBJ databases">
        <title>Human intestinal bacterial collection.</title>
        <authorList>
            <person name="Pauvert C."/>
            <person name="Hitch T.C.A."/>
            <person name="Clavel T."/>
        </authorList>
    </citation>
    <scope>NUCLEOTIDE SEQUENCE [LARGE SCALE GENOMIC DNA]</scope>
    <source>
        <strain evidence="2 3">CLA-AA-H145</strain>
    </source>
</reference>
<name>A0ABV1FNA1_9BACT</name>
<feature type="transmembrane region" description="Helical" evidence="1">
    <location>
        <begin position="48"/>
        <end position="68"/>
    </location>
</feature>
<gene>
    <name evidence="2" type="ORF">AAAT34_02095</name>
</gene>
<evidence type="ECO:0000256" key="1">
    <source>
        <dbReference type="SAM" id="Phobius"/>
    </source>
</evidence>
<keyword evidence="1" id="KW-1133">Transmembrane helix</keyword>
<organism evidence="2 3">
    <name type="scientific">Hallella faecis</name>
    <dbReference type="NCBI Taxonomy" id="2841596"/>
    <lineage>
        <taxon>Bacteria</taxon>
        <taxon>Pseudomonadati</taxon>
        <taxon>Bacteroidota</taxon>
        <taxon>Bacteroidia</taxon>
        <taxon>Bacteroidales</taxon>
        <taxon>Prevotellaceae</taxon>
        <taxon>Hallella</taxon>
    </lineage>
</organism>
<proteinExistence type="predicted"/>
<dbReference type="Proteomes" id="UP001487296">
    <property type="component" value="Unassembled WGS sequence"/>
</dbReference>
<dbReference type="Pfam" id="PF11810">
    <property type="entry name" value="DUF3332"/>
    <property type="match status" value="1"/>
</dbReference>
<dbReference type="InterPro" id="IPR047002">
    <property type="entry name" value="Tcp10_C_sf"/>
</dbReference>
<keyword evidence="1" id="KW-0812">Transmembrane</keyword>
<accession>A0ABV1FNA1</accession>
<dbReference type="InterPro" id="IPR021768">
    <property type="entry name" value="DUF3332"/>
</dbReference>
<protein>
    <submittedName>
        <fullName evidence="2">DUF3332 domain-containing protein</fullName>
    </submittedName>
</protein>
<dbReference type="RefSeq" id="WP_215758845.1">
    <property type="nucleotide sequence ID" value="NZ_JAHKBE010000003.1"/>
</dbReference>